<sequence>MGRYFKRLLQILVISFIVIYLLVWLLSPTIIRYVINTYGLPKPLLLTDTSSIRYNPFTAHLTISDLEVKTHEQASALKLQSLNAEVHLYQLFFDKIYVAEFTLNGIFIPVTVNESSLNIAGFELMSENPVPVEAEPEVEPEGTNFPYQVIVPEFSLTDAHIELLYFSQKHNIQLDSFFLQNILLSQNVQDIKLNLVSHLNGAPIEIAIDGSLLKQQGEISVELNAKNIELIAAKAFLPPTILSLEGKVSYASKFNIAINEAETLININKLILTVEDLLVNQEGLALSVKKQNIEIQNTKSLLPVTSALNADDKVKKADKNNITLSKEQTSVNINDLLVSVEGLHVEQNNIAIDINSQKVQANNLAVLLPANNPISVDAILDVTVDGIAAKSIETEAILAEIATLSVNHIVLQYQQDIAKVNIESVDVAKSQFSKNIQQNMPALAAFNGLSVNNIEYTPELIAINDISLSGLVANVLLDKDKQLSTLVALASPDDIKSNATEQDSNNTEQDSTVLDKELTVPAVVTEEASKPAKQVFRIGKFTLLDDAQIDFKDSSVNPHYERNVNITHLLLSDIDTGKPEQEVILDIQGKSDTYANFDIKGRGVPFAEQQKFKLNAVIKELSLPGVSSYIKQALKYEIESGQLDLTIAAGLTGNKINGDVDILLRGVEFTAADDNERGAISDGFSVPFNVALGMLKDSDGNVELSLPLKGDTNSPSFGLSGLLTLLVKQATMSAAKDYLITTFVPYASVMKVAMAAGEFALKLRINDLVYPATATELNAEQLEFSRQMSVMLADRGNINVKLCAVATASDIELEDAEQAHLPENIARLSKISQQRVDLFKAHLVEQLKVPSARLLFCKPQIDTSKGAKSRIKFVI</sequence>
<keyword evidence="3" id="KW-1185">Reference proteome</keyword>
<dbReference type="Proteomes" id="UP000202259">
    <property type="component" value="Chromosome"/>
</dbReference>
<dbReference type="OrthoDB" id="6114420at2"/>
<name>A0A222GCL1_9GAMM</name>
<evidence type="ECO:0000256" key="1">
    <source>
        <dbReference type="SAM" id="Phobius"/>
    </source>
</evidence>
<protein>
    <submittedName>
        <fullName evidence="2">DUF748 domain-containing protein</fullName>
    </submittedName>
</protein>
<dbReference type="EMBL" id="CP020465">
    <property type="protein sequence ID" value="ASP49609.1"/>
    <property type="molecule type" value="Genomic_DNA"/>
</dbReference>
<feature type="transmembrane region" description="Helical" evidence="1">
    <location>
        <begin position="12"/>
        <end position="35"/>
    </location>
</feature>
<dbReference type="RefSeq" id="WP_081153832.1">
    <property type="nucleotide sequence ID" value="NZ_CP020465.1"/>
</dbReference>
<keyword evidence="1" id="KW-1133">Transmembrane helix</keyword>
<gene>
    <name evidence="2" type="ORF">B5D82_18615</name>
</gene>
<evidence type="ECO:0000313" key="3">
    <source>
        <dbReference type="Proteomes" id="UP000202259"/>
    </source>
</evidence>
<keyword evidence="1" id="KW-0472">Membrane</keyword>
<dbReference type="AlphaFoldDB" id="A0A222GCL1"/>
<dbReference type="Pfam" id="PF05359">
    <property type="entry name" value="DUF748"/>
    <property type="match status" value="2"/>
</dbReference>
<accession>A0A222GCL1</accession>
<reference evidence="2 3" key="1">
    <citation type="submission" date="2017-08" db="EMBL/GenBank/DDBJ databases">
        <title>Complete genome of Colwellia sp. NB097-1, a psychrophile bacterium ioslated from Bering Sea.</title>
        <authorList>
            <person name="Chen X."/>
        </authorList>
    </citation>
    <scope>NUCLEOTIDE SEQUENCE [LARGE SCALE GENOMIC DNA]</scope>
    <source>
        <strain evidence="2 3">NB097-1</strain>
    </source>
</reference>
<dbReference type="KEGG" id="cber:B5D82_18615"/>
<evidence type="ECO:0000313" key="2">
    <source>
        <dbReference type="EMBL" id="ASP49609.1"/>
    </source>
</evidence>
<organism evidence="2 3">
    <name type="scientific">Cognaticolwellia beringensis</name>
    <dbReference type="NCBI Taxonomy" id="1967665"/>
    <lineage>
        <taxon>Bacteria</taxon>
        <taxon>Pseudomonadati</taxon>
        <taxon>Pseudomonadota</taxon>
        <taxon>Gammaproteobacteria</taxon>
        <taxon>Alteromonadales</taxon>
        <taxon>Colwelliaceae</taxon>
        <taxon>Cognaticolwellia</taxon>
    </lineage>
</organism>
<dbReference type="InterPro" id="IPR008023">
    <property type="entry name" value="DUF748"/>
</dbReference>
<proteinExistence type="predicted"/>
<keyword evidence="1" id="KW-0812">Transmembrane</keyword>